<reference evidence="2 3" key="1">
    <citation type="journal article" date="2013" name="Genome Announc.">
        <title>Genome Sequence of the Polycyclic Aromatic Hydrocarbon-Degrading Bacterium Strain Marinobacter nanhaiticus D15-8WT.</title>
        <authorList>
            <person name="Cui Z."/>
            <person name="Gao W."/>
            <person name="Li Q."/>
            <person name="Xu G."/>
            <person name="Zheng L."/>
        </authorList>
    </citation>
    <scope>NUCLEOTIDE SEQUENCE [LARGE SCALE GENOMIC DNA]</scope>
    <source>
        <strain evidence="2 3">D15-8W</strain>
    </source>
</reference>
<keyword evidence="1" id="KW-0472">Membrane</keyword>
<comment type="caution">
    <text evidence="2">The sequence shown here is derived from an EMBL/GenBank/DDBJ whole genome shotgun (WGS) entry which is preliminary data.</text>
</comment>
<evidence type="ECO:0000256" key="1">
    <source>
        <dbReference type="SAM" id="Phobius"/>
    </source>
</evidence>
<dbReference type="Proteomes" id="UP000013165">
    <property type="component" value="Unassembled WGS sequence"/>
</dbReference>
<dbReference type="EMBL" id="APLQ01000011">
    <property type="protein sequence ID" value="ENO15405.1"/>
    <property type="molecule type" value="Genomic_DNA"/>
</dbReference>
<keyword evidence="1" id="KW-0812">Transmembrane</keyword>
<proteinExistence type="predicted"/>
<feature type="transmembrane region" description="Helical" evidence="1">
    <location>
        <begin position="154"/>
        <end position="177"/>
    </location>
</feature>
<dbReference type="AlphaFoldDB" id="N6VYR9"/>
<keyword evidence="1" id="KW-1133">Transmembrane helix</keyword>
<accession>N6VYR9</accession>
<evidence type="ECO:0000313" key="3">
    <source>
        <dbReference type="Proteomes" id="UP000013165"/>
    </source>
</evidence>
<name>N6VYR9_9GAMM</name>
<dbReference type="RefSeq" id="WP_004579701.1">
    <property type="nucleotide sequence ID" value="NZ_AP028878.1"/>
</dbReference>
<sequence>MLEKTKNRPRVLQFMLIVLFLYGSFSYSLSLLEYTWFQTQGTAVLGVKASYDSMTPPRWARLNEECSSHLLPAAGIELTPEDERVVLRCGRFWPFHRYSIDVPNDPVSRDLTNENTDTIYLINMVWLALSAAVLGLAGYTVYRIVRRDERGAYYWSLTSFASSILMVALYVGLMFWADPHFGLGW</sequence>
<feature type="transmembrane region" description="Helical" evidence="1">
    <location>
        <begin position="12"/>
        <end position="32"/>
    </location>
</feature>
<keyword evidence="3" id="KW-1185">Reference proteome</keyword>
<organism evidence="2 3">
    <name type="scientific">Marinobacter nanhaiticus D15-8W</name>
    <dbReference type="NCBI Taxonomy" id="626887"/>
    <lineage>
        <taxon>Bacteria</taxon>
        <taxon>Pseudomonadati</taxon>
        <taxon>Pseudomonadota</taxon>
        <taxon>Gammaproteobacteria</taxon>
        <taxon>Pseudomonadales</taxon>
        <taxon>Marinobacteraceae</taxon>
        <taxon>Marinobacter</taxon>
    </lineage>
</organism>
<dbReference type="OrthoDB" id="6193099at2"/>
<dbReference type="PATRIC" id="fig|626887.3.peg.1727"/>
<gene>
    <name evidence="2" type="ORF">J057_08641</name>
</gene>
<dbReference type="eggNOG" id="ENOG502ZR7Q">
    <property type="taxonomic scope" value="Bacteria"/>
</dbReference>
<feature type="transmembrane region" description="Helical" evidence="1">
    <location>
        <begin position="119"/>
        <end position="142"/>
    </location>
</feature>
<protein>
    <submittedName>
        <fullName evidence="2">Uncharacterized protein</fullName>
    </submittedName>
</protein>
<evidence type="ECO:0000313" key="2">
    <source>
        <dbReference type="EMBL" id="ENO15405.1"/>
    </source>
</evidence>
<dbReference type="HOGENOM" id="CLU_1459680_0_0_6"/>
<dbReference type="STRING" id="626887.J057_08641"/>